<dbReference type="InterPro" id="IPR036291">
    <property type="entry name" value="NAD(P)-bd_dom_sf"/>
</dbReference>
<proteinExistence type="predicted"/>
<dbReference type="PANTHER" id="PTHR43975:SF2">
    <property type="entry name" value="EG:BACR7A4.14 PROTEIN-RELATED"/>
    <property type="match status" value="1"/>
</dbReference>
<evidence type="ECO:0000313" key="1">
    <source>
        <dbReference type="EMBL" id="CAF1982008.1"/>
    </source>
</evidence>
<organism evidence="1 3">
    <name type="scientific">Rotaria magnacalcarata</name>
    <dbReference type="NCBI Taxonomy" id="392030"/>
    <lineage>
        <taxon>Eukaryota</taxon>
        <taxon>Metazoa</taxon>
        <taxon>Spiralia</taxon>
        <taxon>Gnathifera</taxon>
        <taxon>Rotifera</taxon>
        <taxon>Eurotatoria</taxon>
        <taxon>Bdelloidea</taxon>
        <taxon>Philodinida</taxon>
        <taxon>Philodinidae</taxon>
        <taxon>Rotaria</taxon>
    </lineage>
</organism>
<dbReference type="SUPFAM" id="SSF51735">
    <property type="entry name" value="NAD(P)-binding Rossmann-fold domains"/>
    <property type="match status" value="1"/>
</dbReference>
<evidence type="ECO:0000313" key="2">
    <source>
        <dbReference type="EMBL" id="CAF4379557.1"/>
    </source>
</evidence>
<dbReference type="Gene3D" id="3.40.50.720">
    <property type="entry name" value="NAD(P)-binding Rossmann-like Domain"/>
    <property type="match status" value="1"/>
</dbReference>
<feature type="non-terminal residue" evidence="1">
    <location>
        <position position="1"/>
    </location>
</feature>
<name>A0A816MPF4_9BILA</name>
<accession>A0A816MPF4</accession>
<dbReference type="EMBL" id="CAJNRG010000154">
    <property type="protein sequence ID" value="CAF1982008.1"/>
    <property type="molecule type" value="Genomic_DNA"/>
</dbReference>
<dbReference type="Proteomes" id="UP000663842">
    <property type="component" value="Unassembled WGS sequence"/>
</dbReference>
<dbReference type="EMBL" id="CAJOBF010020061">
    <property type="protein sequence ID" value="CAF4379557.1"/>
    <property type="molecule type" value="Genomic_DNA"/>
</dbReference>
<comment type="caution">
    <text evidence="1">The sequence shown here is derived from an EMBL/GenBank/DDBJ whole genome shotgun (WGS) entry which is preliminary data.</text>
</comment>
<dbReference type="AlphaFoldDB" id="A0A816MPF4"/>
<dbReference type="Proteomes" id="UP000663887">
    <property type="component" value="Unassembled WGS sequence"/>
</dbReference>
<sequence length="90" mass="9380">MCLPLLADGASVILNGSSVSIKAAPMGSGIKEIWKYAGLSEEEAEKVINSSKAVVPMNRMGMPDEVAKAAVFLASDDSSYVTGIELFVDG</sequence>
<evidence type="ECO:0000313" key="3">
    <source>
        <dbReference type="Proteomes" id="UP000663887"/>
    </source>
</evidence>
<dbReference type="PANTHER" id="PTHR43975">
    <property type="entry name" value="ZGC:101858"/>
    <property type="match status" value="1"/>
</dbReference>
<dbReference type="InterPro" id="IPR002347">
    <property type="entry name" value="SDR_fam"/>
</dbReference>
<dbReference type="Pfam" id="PF13561">
    <property type="entry name" value="adh_short_C2"/>
    <property type="match status" value="1"/>
</dbReference>
<protein>
    <submittedName>
        <fullName evidence="1">Uncharacterized protein</fullName>
    </submittedName>
</protein>
<reference evidence="1" key="1">
    <citation type="submission" date="2021-02" db="EMBL/GenBank/DDBJ databases">
        <authorList>
            <person name="Nowell W R."/>
        </authorList>
    </citation>
    <scope>NUCLEOTIDE SEQUENCE</scope>
</reference>
<gene>
    <name evidence="2" type="ORF">UXM345_LOCUS37352</name>
    <name evidence="1" type="ORF">XDN619_LOCUS2416</name>
</gene>